<evidence type="ECO:0000313" key="3">
    <source>
        <dbReference type="Proteomes" id="UP001446337"/>
    </source>
</evidence>
<dbReference type="CDD" id="cd01127">
    <property type="entry name" value="TrwB_TraG_TraD_VirD4"/>
    <property type="match status" value="1"/>
</dbReference>
<dbReference type="EMBL" id="CP154792">
    <property type="protein sequence ID" value="XAN13495.1"/>
    <property type="molecule type" value="Genomic_DNA"/>
</dbReference>
<dbReference type="Pfam" id="PF12696">
    <property type="entry name" value="TraG-D_C"/>
    <property type="match status" value="1"/>
</dbReference>
<dbReference type="SUPFAM" id="SSF52540">
    <property type="entry name" value="P-loop containing nucleoside triphosphate hydrolases"/>
    <property type="match status" value="1"/>
</dbReference>
<dbReference type="InterPro" id="IPR051162">
    <property type="entry name" value="T4SS_component"/>
</dbReference>
<sequence length="576" mass="62677">MKGIGFFGNRLGGAADTLALAAISSSVLTTSPFFSGLPTAPSYALAGLGAAWVAGRCMHGMAGMHLFRSKLNIRSSDLLSSDGMLIGYTTDRGRAVRLPDEALPYHGMVAGRSGYGKTTFARLMMLQQIIRGGGLLMIDAKLDSDDMSWVAQVARWAGRYQDMQFINLGDPANSNSYNSVLEGDPDEVADRILTSLPAPEVAPAAEHYRQSAKQALGAIVGGVQALGLAYNCIDLSILLHNERALSELEERLRSVLPHHPATKNLSLWIEQYRGGFGNDTGPASARINMKRLKETLGGIAGRLHAFGTGTFGEVGSSYSPDVRLFDSMMSNKITYVSLPTMGKDESARNFAKMLLADLRSAIARIQQLPKSHRSRIPYLALLDEFGAYALMAMNRVFEQARSAGISVWAMFQSIANLDAVSPDFRDMLEENTDTKLFFKLASPKTTEEAAKMIGKGTFAKTTISATSRASESTPKITPAPEGGLSTDAGYAIAESEEEQYRVTEDDLKKVDRGECIMLYQGCELFNLRIPNITISKWLSSKAVPIRVNRTKRKQVKGCDYFKNADRYLTAAKAARA</sequence>
<dbReference type="InterPro" id="IPR032689">
    <property type="entry name" value="TraG-D_C"/>
</dbReference>
<reference evidence="2 3" key="1">
    <citation type="submission" date="2024-05" db="EMBL/GenBank/DDBJ databases">
        <title>Achromobacter denitrificans. BP1, complete genome.</title>
        <authorList>
            <person name="Zhang B."/>
        </authorList>
    </citation>
    <scope>NUCLEOTIDE SEQUENCE [LARGE SCALE GENOMIC DNA]</scope>
    <source>
        <strain evidence="2 3">BP1</strain>
    </source>
</reference>
<proteinExistence type="predicted"/>
<evidence type="ECO:0000259" key="1">
    <source>
        <dbReference type="Pfam" id="PF12696"/>
    </source>
</evidence>
<dbReference type="InterPro" id="IPR027417">
    <property type="entry name" value="P-loop_NTPase"/>
</dbReference>
<name>A0ABZ3FZ07_ACHDE</name>
<keyword evidence="3" id="KW-1185">Reference proteome</keyword>
<protein>
    <submittedName>
        <fullName evidence="2">TraM recognition domain-containing protein</fullName>
    </submittedName>
</protein>
<dbReference type="PANTHER" id="PTHR30121:SF11">
    <property type="entry name" value="AAA+ ATPASE DOMAIN-CONTAINING PROTEIN"/>
    <property type="match status" value="1"/>
</dbReference>
<accession>A0ABZ3FZ07</accession>
<dbReference type="PANTHER" id="PTHR30121">
    <property type="entry name" value="UNCHARACTERIZED PROTEIN YJGR-RELATED"/>
    <property type="match status" value="1"/>
</dbReference>
<dbReference type="RefSeq" id="WP_063589012.1">
    <property type="nucleotide sequence ID" value="NZ_CP154792.1"/>
</dbReference>
<feature type="domain" description="TraD/TraG TraM recognition site" evidence="1">
    <location>
        <begin position="378"/>
        <end position="471"/>
    </location>
</feature>
<organism evidence="2 3">
    <name type="scientific">Achromobacter denitrificans</name>
    <name type="common">Alcaligenes denitrificans</name>
    <dbReference type="NCBI Taxonomy" id="32002"/>
    <lineage>
        <taxon>Bacteria</taxon>
        <taxon>Pseudomonadati</taxon>
        <taxon>Pseudomonadota</taxon>
        <taxon>Betaproteobacteria</taxon>
        <taxon>Burkholderiales</taxon>
        <taxon>Alcaligenaceae</taxon>
        <taxon>Achromobacter</taxon>
    </lineage>
</organism>
<dbReference type="Gene3D" id="3.40.50.300">
    <property type="entry name" value="P-loop containing nucleotide triphosphate hydrolases"/>
    <property type="match status" value="2"/>
</dbReference>
<gene>
    <name evidence="2" type="ORF">AAIK43_19005</name>
</gene>
<dbReference type="Proteomes" id="UP001446337">
    <property type="component" value="Chromosome"/>
</dbReference>
<evidence type="ECO:0000313" key="2">
    <source>
        <dbReference type="EMBL" id="XAN13495.1"/>
    </source>
</evidence>